<accession>A0ABV0M394</accession>
<keyword evidence="2" id="KW-0813">Transport</keyword>
<feature type="transmembrane region" description="Helical" evidence="6">
    <location>
        <begin position="49"/>
        <end position="69"/>
    </location>
</feature>
<feature type="transmembrane region" description="Helical" evidence="6">
    <location>
        <begin position="110"/>
        <end position="131"/>
    </location>
</feature>
<evidence type="ECO:0000256" key="3">
    <source>
        <dbReference type="ARBA" id="ARBA00022692"/>
    </source>
</evidence>
<dbReference type="EMBL" id="JBEAAL010000010">
    <property type="protein sequence ID" value="MEQ1406336.1"/>
    <property type="molecule type" value="Genomic_DNA"/>
</dbReference>
<dbReference type="Proteomes" id="UP001496627">
    <property type="component" value="Unassembled WGS sequence"/>
</dbReference>
<dbReference type="RefSeq" id="WP_348863221.1">
    <property type="nucleotide sequence ID" value="NZ_JBEAAL010000010.1"/>
</dbReference>
<keyword evidence="5 6" id="KW-0472">Membrane</keyword>
<evidence type="ECO:0000256" key="1">
    <source>
        <dbReference type="ARBA" id="ARBA00004141"/>
    </source>
</evidence>
<comment type="subcellular location">
    <subcellularLocation>
        <location evidence="1">Membrane</location>
        <topology evidence="1">Multi-pass membrane protein</topology>
    </subcellularLocation>
</comment>
<name>A0ABV0M394_9HYPH</name>
<dbReference type="PROSITE" id="PS50850">
    <property type="entry name" value="MFS"/>
    <property type="match status" value="1"/>
</dbReference>
<reference evidence="8 9" key="1">
    <citation type="submission" date="2024-05" db="EMBL/GenBank/DDBJ databases">
        <title>Neorhizobium sp. Rsf11, a plant growth promoting and heavy metal resistant PAH-degrader.</title>
        <authorList>
            <person name="Golubev S.N."/>
            <person name="Muratova A.Y."/>
            <person name="Markelova M.I."/>
        </authorList>
    </citation>
    <scope>NUCLEOTIDE SEQUENCE [LARGE SCALE GENOMIC DNA]</scope>
    <source>
        <strain evidence="8 9">Rsf11</strain>
    </source>
</reference>
<comment type="caution">
    <text evidence="8">The sequence shown here is derived from an EMBL/GenBank/DDBJ whole genome shotgun (WGS) entry which is preliminary data.</text>
</comment>
<feature type="transmembrane region" description="Helical" evidence="6">
    <location>
        <begin position="280"/>
        <end position="299"/>
    </location>
</feature>
<feature type="transmembrane region" description="Helical" evidence="6">
    <location>
        <begin position="368"/>
        <end position="390"/>
    </location>
</feature>
<dbReference type="SUPFAM" id="SSF103473">
    <property type="entry name" value="MFS general substrate transporter"/>
    <property type="match status" value="1"/>
</dbReference>
<proteinExistence type="predicted"/>
<sequence length="393" mass="40713">MILAAMTLSASPTFMFPLIAFGTILGIAGTDLVLPAVPTMPNELGGTPALAQMVLAAYAAGTLVGLLTFGELGARYSPRKLLIWSLGLFAFISILAAFSPTLEWLVAFRFAQGAFGSGPAVFAPGFIHGLYSGDKAAAMFGRLGSIESLTPALAPIAGAFLLQLGGWETSFLVLGGLAVFCAVGSGVYAQLLPDRQDTFKTHRSYLSILRDADFLRHGLSQAFSLAGILIFVFGAPAVMTEVLGGNIRDFILLQICGITIFILASNLSSTLASKFGTERMIFIGTAALLVGFLLILAYVGIGGGGLIVLVPLWILTNGAFGIRGPIGFHQAILASKGDHSRGAALVVAAILGFTAAGTAATASFLSLGWWPLAMASCLAAALAFLCLAVFPRS</sequence>
<dbReference type="PANTHER" id="PTHR42718:SF9">
    <property type="entry name" value="MAJOR FACILITATOR SUPERFAMILY MULTIDRUG TRANSPORTER MFSC"/>
    <property type="match status" value="1"/>
</dbReference>
<protein>
    <submittedName>
        <fullName evidence="8">MFS transporter</fullName>
    </submittedName>
</protein>
<feature type="transmembrane region" description="Helical" evidence="6">
    <location>
        <begin position="143"/>
        <end position="165"/>
    </location>
</feature>
<evidence type="ECO:0000313" key="9">
    <source>
        <dbReference type="Proteomes" id="UP001496627"/>
    </source>
</evidence>
<evidence type="ECO:0000256" key="5">
    <source>
        <dbReference type="ARBA" id="ARBA00023136"/>
    </source>
</evidence>
<dbReference type="PANTHER" id="PTHR42718">
    <property type="entry name" value="MAJOR FACILITATOR SUPERFAMILY MULTIDRUG TRANSPORTER MFSC"/>
    <property type="match status" value="1"/>
</dbReference>
<gene>
    <name evidence="8" type="ORF">ABK249_15510</name>
</gene>
<evidence type="ECO:0000256" key="6">
    <source>
        <dbReference type="SAM" id="Phobius"/>
    </source>
</evidence>
<feature type="domain" description="Major facilitator superfamily (MFS) profile" evidence="7">
    <location>
        <begin position="15"/>
        <end position="393"/>
    </location>
</feature>
<feature type="transmembrane region" description="Helical" evidence="6">
    <location>
        <begin position="214"/>
        <end position="238"/>
    </location>
</feature>
<feature type="transmembrane region" description="Helical" evidence="6">
    <location>
        <begin position="12"/>
        <end position="37"/>
    </location>
</feature>
<evidence type="ECO:0000256" key="4">
    <source>
        <dbReference type="ARBA" id="ARBA00022989"/>
    </source>
</evidence>
<keyword evidence="9" id="KW-1185">Reference proteome</keyword>
<dbReference type="Gene3D" id="1.20.1720.10">
    <property type="entry name" value="Multidrug resistance protein D"/>
    <property type="match status" value="1"/>
</dbReference>
<feature type="transmembrane region" description="Helical" evidence="6">
    <location>
        <begin position="305"/>
        <end position="322"/>
    </location>
</feature>
<dbReference type="InterPro" id="IPR011701">
    <property type="entry name" value="MFS"/>
</dbReference>
<keyword evidence="4 6" id="KW-1133">Transmembrane helix</keyword>
<keyword evidence="3 6" id="KW-0812">Transmembrane</keyword>
<dbReference type="InterPro" id="IPR036259">
    <property type="entry name" value="MFS_trans_sf"/>
</dbReference>
<evidence type="ECO:0000259" key="7">
    <source>
        <dbReference type="PROSITE" id="PS50850"/>
    </source>
</evidence>
<organism evidence="8 9">
    <name type="scientific">Neorhizobium phenanthreniclasticum</name>
    <dbReference type="NCBI Taxonomy" id="3157917"/>
    <lineage>
        <taxon>Bacteria</taxon>
        <taxon>Pseudomonadati</taxon>
        <taxon>Pseudomonadota</taxon>
        <taxon>Alphaproteobacteria</taxon>
        <taxon>Hyphomicrobiales</taxon>
        <taxon>Rhizobiaceae</taxon>
        <taxon>Rhizobium/Agrobacterium group</taxon>
        <taxon>Neorhizobium</taxon>
    </lineage>
</organism>
<feature type="transmembrane region" description="Helical" evidence="6">
    <location>
        <begin position="81"/>
        <end position="98"/>
    </location>
</feature>
<feature type="transmembrane region" description="Helical" evidence="6">
    <location>
        <begin position="171"/>
        <end position="193"/>
    </location>
</feature>
<evidence type="ECO:0000256" key="2">
    <source>
        <dbReference type="ARBA" id="ARBA00022448"/>
    </source>
</evidence>
<feature type="transmembrane region" description="Helical" evidence="6">
    <location>
        <begin position="250"/>
        <end position="268"/>
    </location>
</feature>
<feature type="transmembrane region" description="Helical" evidence="6">
    <location>
        <begin position="343"/>
        <end position="362"/>
    </location>
</feature>
<evidence type="ECO:0000313" key="8">
    <source>
        <dbReference type="EMBL" id="MEQ1406336.1"/>
    </source>
</evidence>
<dbReference type="Pfam" id="PF07690">
    <property type="entry name" value="MFS_1"/>
    <property type="match status" value="1"/>
</dbReference>
<dbReference type="InterPro" id="IPR020846">
    <property type="entry name" value="MFS_dom"/>
</dbReference>